<keyword evidence="1" id="KW-1133">Transmembrane helix</keyword>
<reference evidence="2 3" key="1">
    <citation type="submission" date="2020-08" db="EMBL/GenBank/DDBJ databases">
        <title>Genomic Encyclopedia of Type Strains, Phase IV (KMG-IV): sequencing the most valuable type-strain genomes for metagenomic binning, comparative biology and taxonomic classification.</title>
        <authorList>
            <person name="Goeker M."/>
        </authorList>
    </citation>
    <scope>NUCLEOTIDE SEQUENCE [LARGE SCALE GENOMIC DNA]</scope>
    <source>
        <strain evidence="2 3">DSM 105137</strain>
    </source>
</reference>
<gene>
    <name evidence="2" type="ORF">GGR28_000561</name>
</gene>
<dbReference type="EMBL" id="JACIFF010000001">
    <property type="protein sequence ID" value="MBB4077960.1"/>
    <property type="molecule type" value="Genomic_DNA"/>
</dbReference>
<dbReference type="AlphaFoldDB" id="A0A840DYG6"/>
<dbReference type="RefSeq" id="WP_183494195.1">
    <property type="nucleotide sequence ID" value="NZ_JACIFF010000001.1"/>
</dbReference>
<proteinExistence type="predicted"/>
<keyword evidence="3" id="KW-1185">Reference proteome</keyword>
<protein>
    <recommendedName>
        <fullName evidence="4">DUF3592 domain-containing protein</fullName>
    </recommendedName>
</protein>
<evidence type="ECO:0000313" key="2">
    <source>
        <dbReference type="EMBL" id="MBB4077960.1"/>
    </source>
</evidence>
<organism evidence="2 3">
    <name type="scientific">Neolewinella aquimaris</name>
    <dbReference type="NCBI Taxonomy" id="1835722"/>
    <lineage>
        <taxon>Bacteria</taxon>
        <taxon>Pseudomonadati</taxon>
        <taxon>Bacteroidota</taxon>
        <taxon>Saprospiria</taxon>
        <taxon>Saprospirales</taxon>
        <taxon>Lewinellaceae</taxon>
        <taxon>Neolewinella</taxon>
    </lineage>
</organism>
<accession>A0A840DYG6</accession>
<sequence>MNSRKFLLEIGLAFLLSLITGLLLVRWVSFKSNAQYTYGKVVEWKSDEVFVQYPDTDGDSIISSLDLPYNKQKNILKEMARVPVVYDANQPHFFEIPGVYRHSPFGIIVLFIFTTIGVILWFVNLKRESG</sequence>
<keyword evidence="1" id="KW-0472">Membrane</keyword>
<comment type="caution">
    <text evidence="2">The sequence shown here is derived from an EMBL/GenBank/DDBJ whole genome shotgun (WGS) entry which is preliminary data.</text>
</comment>
<feature type="transmembrane region" description="Helical" evidence="1">
    <location>
        <begin position="7"/>
        <end position="28"/>
    </location>
</feature>
<dbReference type="Proteomes" id="UP000576209">
    <property type="component" value="Unassembled WGS sequence"/>
</dbReference>
<feature type="transmembrane region" description="Helical" evidence="1">
    <location>
        <begin position="105"/>
        <end position="123"/>
    </location>
</feature>
<keyword evidence="1" id="KW-0812">Transmembrane</keyword>
<name>A0A840DYG6_9BACT</name>
<evidence type="ECO:0000256" key="1">
    <source>
        <dbReference type="SAM" id="Phobius"/>
    </source>
</evidence>
<evidence type="ECO:0000313" key="3">
    <source>
        <dbReference type="Proteomes" id="UP000576209"/>
    </source>
</evidence>
<evidence type="ECO:0008006" key="4">
    <source>
        <dbReference type="Google" id="ProtNLM"/>
    </source>
</evidence>